<reference evidence="2" key="1">
    <citation type="journal article" date="2023" name="Mol. Phylogenet. Evol.">
        <title>Genome-scale phylogeny and comparative genomics of the fungal order Sordariales.</title>
        <authorList>
            <person name="Hensen N."/>
            <person name="Bonometti L."/>
            <person name="Westerberg I."/>
            <person name="Brannstrom I.O."/>
            <person name="Guillou S."/>
            <person name="Cros-Aarteil S."/>
            <person name="Calhoun S."/>
            <person name="Haridas S."/>
            <person name="Kuo A."/>
            <person name="Mondo S."/>
            <person name="Pangilinan J."/>
            <person name="Riley R."/>
            <person name="LaButti K."/>
            <person name="Andreopoulos B."/>
            <person name="Lipzen A."/>
            <person name="Chen C."/>
            <person name="Yan M."/>
            <person name="Daum C."/>
            <person name="Ng V."/>
            <person name="Clum A."/>
            <person name="Steindorff A."/>
            <person name="Ohm R.A."/>
            <person name="Martin F."/>
            <person name="Silar P."/>
            <person name="Natvig D.O."/>
            <person name="Lalanne C."/>
            <person name="Gautier V."/>
            <person name="Ament-Velasquez S.L."/>
            <person name="Kruys A."/>
            <person name="Hutchinson M.I."/>
            <person name="Powell A.J."/>
            <person name="Barry K."/>
            <person name="Miller A.N."/>
            <person name="Grigoriev I.V."/>
            <person name="Debuchy R."/>
            <person name="Gladieux P."/>
            <person name="Hiltunen Thoren M."/>
            <person name="Johannesson H."/>
        </authorList>
    </citation>
    <scope>NUCLEOTIDE SEQUENCE</scope>
    <source>
        <strain evidence="2">CBS 538.74</strain>
    </source>
</reference>
<reference evidence="2" key="2">
    <citation type="submission" date="2023-05" db="EMBL/GenBank/DDBJ databases">
        <authorList>
            <consortium name="Lawrence Berkeley National Laboratory"/>
            <person name="Steindorff A."/>
            <person name="Hensen N."/>
            <person name="Bonometti L."/>
            <person name="Westerberg I."/>
            <person name="Brannstrom I.O."/>
            <person name="Guillou S."/>
            <person name="Cros-Aarteil S."/>
            <person name="Calhoun S."/>
            <person name="Haridas S."/>
            <person name="Kuo A."/>
            <person name="Mondo S."/>
            <person name="Pangilinan J."/>
            <person name="Riley R."/>
            <person name="Labutti K."/>
            <person name="Andreopoulos B."/>
            <person name="Lipzen A."/>
            <person name="Chen C."/>
            <person name="Yanf M."/>
            <person name="Daum C."/>
            <person name="Ng V."/>
            <person name="Clum A."/>
            <person name="Ohm R."/>
            <person name="Martin F."/>
            <person name="Silar P."/>
            <person name="Natvig D."/>
            <person name="Lalanne C."/>
            <person name="Gautier V."/>
            <person name="Ament-Velasquez S.L."/>
            <person name="Kruys A."/>
            <person name="Hutchinson M.I."/>
            <person name="Powell A.J."/>
            <person name="Barry K."/>
            <person name="Miller A.N."/>
            <person name="Grigoriev I.V."/>
            <person name="Debuchy R."/>
            <person name="Gladieux P."/>
            <person name="Thoren M.H."/>
            <person name="Johannesson H."/>
        </authorList>
    </citation>
    <scope>NUCLEOTIDE SEQUENCE</scope>
    <source>
        <strain evidence="2">CBS 538.74</strain>
    </source>
</reference>
<comment type="caution">
    <text evidence="2">The sequence shown here is derived from an EMBL/GenBank/DDBJ whole genome shotgun (WGS) entry which is preliminary data.</text>
</comment>
<evidence type="ECO:0000256" key="1">
    <source>
        <dbReference type="SAM" id="SignalP"/>
    </source>
</evidence>
<keyword evidence="1" id="KW-0732">Signal</keyword>
<name>A0AAN6VGE9_9PEZI</name>
<evidence type="ECO:0000313" key="2">
    <source>
        <dbReference type="EMBL" id="KAK4150820.1"/>
    </source>
</evidence>
<protein>
    <submittedName>
        <fullName evidence="2">Uncharacterized protein</fullName>
    </submittedName>
</protein>
<proteinExistence type="predicted"/>
<evidence type="ECO:0000313" key="3">
    <source>
        <dbReference type="Proteomes" id="UP001302745"/>
    </source>
</evidence>
<dbReference type="AlphaFoldDB" id="A0AAN6VGE9"/>
<keyword evidence="3" id="KW-1185">Reference proteome</keyword>
<dbReference type="EMBL" id="MU857048">
    <property type="protein sequence ID" value="KAK4150820.1"/>
    <property type="molecule type" value="Genomic_DNA"/>
</dbReference>
<sequence>MQLSLIAFALAAALPMVSASPVNAAPTANLPGLNAVQSKHAQAIIGQAKTDGVGAHGCQAVIATAMVESSILVYANKAVPASLQYPHDRVGSDHDAIGIFQQRASVYRDIAVTMDPAGSAGQFFAEMKKVNGWRTMAVATLCQKVQRSAYPGRYAKQVGLATNVCKAGGL</sequence>
<feature type="chain" id="PRO_5043054985" evidence="1">
    <location>
        <begin position="20"/>
        <end position="170"/>
    </location>
</feature>
<feature type="signal peptide" evidence="1">
    <location>
        <begin position="1"/>
        <end position="19"/>
    </location>
</feature>
<organism evidence="2 3">
    <name type="scientific">Chaetomidium leptoderma</name>
    <dbReference type="NCBI Taxonomy" id="669021"/>
    <lineage>
        <taxon>Eukaryota</taxon>
        <taxon>Fungi</taxon>
        <taxon>Dikarya</taxon>
        <taxon>Ascomycota</taxon>
        <taxon>Pezizomycotina</taxon>
        <taxon>Sordariomycetes</taxon>
        <taxon>Sordariomycetidae</taxon>
        <taxon>Sordariales</taxon>
        <taxon>Chaetomiaceae</taxon>
        <taxon>Chaetomidium</taxon>
    </lineage>
</organism>
<accession>A0AAN6VGE9</accession>
<dbReference type="Proteomes" id="UP001302745">
    <property type="component" value="Unassembled WGS sequence"/>
</dbReference>
<gene>
    <name evidence="2" type="ORF">C8A00DRAFT_36545</name>
</gene>